<proteinExistence type="predicted"/>
<accession>A0A6L2KPM2</accession>
<dbReference type="AlphaFoldDB" id="A0A6L2KPM2"/>
<evidence type="ECO:0008006" key="2">
    <source>
        <dbReference type="Google" id="ProtNLM"/>
    </source>
</evidence>
<comment type="caution">
    <text evidence="1">The sequence shown here is derived from an EMBL/GenBank/DDBJ whole genome shotgun (WGS) entry which is preliminary data.</text>
</comment>
<protein>
    <recommendedName>
        <fullName evidence="2">Retrotransposon gag domain-containing protein</fullName>
    </recommendedName>
</protein>
<organism evidence="1">
    <name type="scientific">Tanacetum cinerariifolium</name>
    <name type="common">Dalmatian daisy</name>
    <name type="synonym">Chrysanthemum cinerariifolium</name>
    <dbReference type="NCBI Taxonomy" id="118510"/>
    <lineage>
        <taxon>Eukaryota</taxon>
        <taxon>Viridiplantae</taxon>
        <taxon>Streptophyta</taxon>
        <taxon>Embryophyta</taxon>
        <taxon>Tracheophyta</taxon>
        <taxon>Spermatophyta</taxon>
        <taxon>Magnoliopsida</taxon>
        <taxon>eudicotyledons</taxon>
        <taxon>Gunneridae</taxon>
        <taxon>Pentapetalae</taxon>
        <taxon>asterids</taxon>
        <taxon>campanulids</taxon>
        <taxon>Asterales</taxon>
        <taxon>Asteraceae</taxon>
        <taxon>Asteroideae</taxon>
        <taxon>Anthemideae</taxon>
        <taxon>Anthemidinae</taxon>
        <taxon>Tanacetum</taxon>
    </lineage>
</organism>
<name>A0A6L2KPM2_TANCI</name>
<dbReference type="EMBL" id="BKCJ010002650">
    <property type="protein sequence ID" value="GEU50005.1"/>
    <property type="molecule type" value="Genomic_DNA"/>
</dbReference>
<gene>
    <name evidence="1" type="ORF">Tci_021983</name>
</gene>
<reference evidence="1" key="1">
    <citation type="journal article" date="2019" name="Sci. Rep.">
        <title>Draft genome of Tanacetum cinerariifolium, the natural source of mosquito coil.</title>
        <authorList>
            <person name="Yamashiro T."/>
            <person name="Shiraishi A."/>
            <person name="Satake H."/>
            <person name="Nakayama K."/>
        </authorList>
    </citation>
    <scope>NUCLEOTIDE SEQUENCE</scope>
</reference>
<evidence type="ECO:0000313" key="1">
    <source>
        <dbReference type="EMBL" id="GEU50005.1"/>
    </source>
</evidence>
<sequence length="224" mass="26825">MRELRRKLFKGTDDEDAHEQVRRVLEIADLFHFPSITHDVVILRVFPITLKGPALRWINRLSTGLVITWDLLEKAFIRQYCSPFKTAKKLEIIQNSNKRWMRHCIMLWKGKKMRLVTHGLEGYEFELEHEKEDELVVVVVRVVHELDCMMMVKEVKGGLLEIMERSLDGGLSKILVERLKMILRRELVQLTLTLFGEHLIVEFEGLWFRRDKMRMDDLEWWKRI</sequence>